<name>A0A1L9SH33_9EURO</name>
<dbReference type="AlphaFoldDB" id="A0A1L9SH33"/>
<dbReference type="InterPro" id="IPR016039">
    <property type="entry name" value="Thiolase-like"/>
</dbReference>
<keyword evidence="2" id="KW-1185">Reference proteome</keyword>
<gene>
    <name evidence="1" type="ORF">ASPZODRAFT_66732</name>
</gene>
<accession>A0A1L9SH33</accession>
<dbReference type="SUPFAM" id="SSF53901">
    <property type="entry name" value="Thiolase-like"/>
    <property type="match status" value="1"/>
</dbReference>
<dbReference type="VEuPathDB" id="FungiDB:ASPZODRAFT_66732"/>
<dbReference type="Gene3D" id="3.40.47.10">
    <property type="match status" value="1"/>
</dbReference>
<protein>
    <submittedName>
        <fullName evidence="1">Uncharacterized protein</fullName>
    </submittedName>
</protein>
<dbReference type="GO" id="GO:0016746">
    <property type="term" value="F:acyltransferase activity"/>
    <property type="evidence" value="ECO:0007669"/>
    <property type="project" value="InterPro"/>
</dbReference>
<dbReference type="GeneID" id="34615858"/>
<dbReference type="EMBL" id="KV878342">
    <property type="protein sequence ID" value="OJJ46417.1"/>
    <property type="molecule type" value="Genomic_DNA"/>
</dbReference>
<dbReference type="Proteomes" id="UP000184188">
    <property type="component" value="Unassembled WGS sequence"/>
</dbReference>
<proteinExistence type="predicted"/>
<dbReference type="RefSeq" id="XP_022580927.1">
    <property type="nucleotide sequence ID" value="XM_022729394.1"/>
</dbReference>
<evidence type="ECO:0000313" key="2">
    <source>
        <dbReference type="Proteomes" id="UP000184188"/>
    </source>
</evidence>
<evidence type="ECO:0000313" key="1">
    <source>
        <dbReference type="EMBL" id="OJJ46417.1"/>
    </source>
</evidence>
<organism evidence="1 2">
    <name type="scientific">Penicilliopsis zonata CBS 506.65</name>
    <dbReference type="NCBI Taxonomy" id="1073090"/>
    <lineage>
        <taxon>Eukaryota</taxon>
        <taxon>Fungi</taxon>
        <taxon>Dikarya</taxon>
        <taxon>Ascomycota</taxon>
        <taxon>Pezizomycotina</taxon>
        <taxon>Eurotiomycetes</taxon>
        <taxon>Eurotiomycetidae</taxon>
        <taxon>Eurotiales</taxon>
        <taxon>Aspergillaceae</taxon>
        <taxon>Penicilliopsis</taxon>
    </lineage>
</organism>
<dbReference type="OrthoDB" id="329835at2759"/>
<sequence>DGHTTGITVPSREAQPTLIRSAYCSVGLDVSHTAYFEAHVSSLPSSSYFN</sequence>
<reference evidence="2" key="1">
    <citation type="journal article" date="2017" name="Genome Biol.">
        <title>Comparative genomics reveals high biological diversity and specific adaptations in the industrially and medically important fungal genus Aspergillus.</title>
        <authorList>
            <person name="de Vries R.P."/>
            <person name="Riley R."/>
            <person name="Wiebenga A."/>
            <person name="Aguilar-Osorio G."/>
            <person name="Amillis S."/>
            <person name="Uchima C.A."/>
            <person name="Anderluh G."/>
            <person name="Asadollahi M."/>
            <person name="Askin M."/>
            <person name="Barry K."/>
            <person name="Battaglia E."/>
            <person name="Bayram O."/>
            <person name="Benocci T."/>
            <person name="Braus-Stromeyer S.A."/>
            <person name="Caldana C."/>
            <person name="Canovas D."/>
            <person name="Cerqueira G.C."/>
            <person name="Chen F."/>
            <person name="Chen W."/>
            <person name="Choi C."/>
            <person name="Clum A."/>
            <person name="Dos Santos R.A."/>
            <person name="Damasio A.R."/>
            <person name="Diallinas G."/>
            <person name="Emri T."/>
            <person name="Fekete E."/>
            <person name="Flipphi M."/>
            <person name="Freyberg S."/>
            <person name="Gallo A."/>
            <person name="Gournas C."/>
            <person name="Habgood R."/>
            <person name="Hainaut M."/>
            <person name="Harispe M.L."/>
            <person name="Henrissat B."/>
            <person name="Hilden K.S."/>
            <person name="Hope R."/>
            <person name="Hossain A."/>
            <person name="Karabika E."/>
            <person name="Karaffa L."/>
            <person name="Karanyi Z."/>
            <person name="Krasevec N."/>
            <person name="Kuo A."/>
            <person name="Kusch H."/>
            <person name="LaButti K."/>
            <person name="Lagendijk E.L."/>
            <person name="Lapidus A."/>
            <person name="Levasseur A."/>
            <person name="Lindquist E."/>
            <person name="Lipzen A."/>
            <person name="Logrieco A.F."/>
            <person name="MacCabe A."/>
            <person name="Maekelae M.R."/>
            <person name="Malavazi I."/>
            <person name="Melin P."/>
            <person name="Meyer V."/>
            <person name="Mielnichuk N."/>
            <person name="Miskei M."/>
            <person name="Molnar A.P."/>
            <person name="Mule G."/>
            <person name="Ngan C.Y."/>
            <person name="Orejas M."/>
            <person name="Orosz E."/>
            <person name="Ouedraogo J.P."/>
            <person name="Overkamp K.M."/>
            <person name="Park H.-S."/>
            <person name="Perrone G."/>
            <person name="Piumi F."/>
            <person name="Punt P.J."/>
            <person name="Ram A.F."/>
            <person name="Ramon A."/>
            <person name="Rauscher S."/>
            <person name="Record E."/>
            <person name="Riano-Pachon D.M."/>
            <person name="Robert V."/>
            <person name="Roehrig J."/>
            <person name="Ruller R."/>
            <person name="Salamov A."/>
            <person name="Salih N.S."/>
            <person name="Samson R.A."/>
            <person name="Sandor E."/>
            <person name="Sanguinetti M."/>
            <person name="Schuetze T."/>
            <person name="Sepcic K."/>
            <person name="Shelest E."/>
            <person name="Sherlock G."/>
            <person name="Sophianopoulou V."/>
            <person name="Squina F.M."/>
            <person name="Sun H."/>
            <person name="Susca A."/>
            <person name="Todd R.B."/>
            <person name="Tsang A."/>
            <person name="Unkles S.E."/>
            <person name="van de Wiele N."/>
            <person name="van Rossen-Uffink D."/>
            <person name="Oliveira J.V."/>
            <person name="Vesth T.C."/>
            <person name="Visser J."/>
            <person name="Yu J.-H."/>
            <person name="Zhou M."/>
            <person name="Andersen M.R."/>
            <person name="Archer D.B."/>
            <person name="Baker S.E."/>
            <person name="Benoit I."/>
            <person name="Brakhage A.A."/>
            <person name="Braus G.H."/>
            <person name="Fischer R."/>
            <person name="Frisvad J.C."/>
            <person name="Goldman G.H."/>
            <person name="Houbraken J."/>
            <person name="Oakley B."/>
            <person name="Pocsi I."/>
            <person name="Scazzocchio C."/>
            <person name="Seiboth B."/>
            <person name="vanKuyk P.A."/>
            <person name="Wortman J."/>
            <person name="Dyer P.S."/>
            <person name="Grigoriev I.V."/>
        </authorList>
    </citation>
    <scope>NUCLEOTIDE SEQUENCE [LARGE SCALE GENOMIC DNA]</scope>
    <source>
        <strain evidence="2">CBS 506.65</strain>
    </source>
</reference>
<feature type="non-terminal residue" evidence="1">
    <location>
        <position position="1"/>
    </location>
</feature>